<keyword evidence="8 15" id="KW-0675">Receptor</keyword>
<comment type="similarity">
    <text evidence="10 11">Belongs to the TonB-dependent receptor family.</text>
</comment>
<dbReference type="PROSITE" id="PS52016">
    <property type="entry name" value="TONB_DEPENDENT_REC_3"/>
    <property type="match status" value="1"/>
</dbReference>
<comment type="caution">
    <text evidence="15">The sequence shown here is derived from an EMBL/GenBank/DDBJ whole genome shotgun (WGS) entry which is preliminary data.</text>
</comment>
<evidence type="ECO:0000256" key="3">
    <source>
        <dbReference type="ARBA" id="ARBA00022452"/>
    </source>
</evidence>
<evidence type="ECO:0000256" key="1">
    <source>
        <dbReference type="ARBA" id="ARBA00004571"/>
    </source>
</evidence>
<keyword evidence="16" id="KW-1185">Reference proteome</keyword>
<keyword evidence="9 10" id="KW-0998">Cell outer membrane</keyword>
<evidence type="ECO:0000259" key="14">
    <source>
        <dbReference type="Pfam" id="PF07715"/>
    </source>
</evidence>
<dbReference type="InterPro" id="IPR036942">
    <property type="entry name" value="Beta-barrel_TonB_sf"/>
</dbReference>
<reference evidence="15 16" key="1">
    <citation type="submission" date="2022-12" db="EMBL/GenBank/DDBJ databases">
        <title>Chitinophagaceae gen. sp. nov., a new member of the family Chitinophagaceae, isolated from soil in a chemical factory.</title>
        <authorList>
            <person name="Ke Z."/>
        </authorList>
    </citation>
    <scope>NUCLEOTIDE SEQUENCE [LARGE SCALE GENOMIC DNA]</scope>
    <source>
        <strain evidence="15 16">LY-5</strain>
    </source>
</reference>
<evidence type="ECO:0000256" key="10">
    <source>
        <dbReference type="PROSITE-ProRule" id="PRU01360"/>
    </source>
</evidence>
<dbReference type="PANTHER" id="PTHR30069:SF29">
    <property type="entry name" value="HEMOGLOBIN AND HEMOGLOBIN-HAPTOGLOBIN-BINDING PROTEIN 1-RELATED"/>
    <property type="match status" value="1"/>
</dbReference>
<comment type="subcellular location">
    <subcellularLocation>
        <location evidence="1 10">Cell outer membrane</location>
        <topology evidence="1 10">Multi-pass membrane protein</topology>
    </subcellularLocation>
</comment>
<evidence type="ECO:0000259" key="13">
    <source>
        <dbReference type="Pfam" id="PF00593"/>
    </source>
</evidence>
<feature type="chain" id="PRO_5046586429" evidence="12">
    <location>
        <begin position="21"/>
        <end position="693"/>
    </location>
</feature>
<feature type="domain" description="TonB-dependent receptor plug" evidence="14">
    <location>
        <begin position="48"/>
        <end position="151"/>
    </location>
</feature>
<dbReference type="RefSeq" id="WP_407032989.1">
    <property type="nucleotide sequence ID" value="NZ_JAQGEF010000038.1"/>
</dbReference>
<feature type="signal peptide" evidence="12">
    <location>
        <begin position="1"/>
        <end position="20"/>
    </location>
</feature>
<evidence type="ECO:0000256" key="11">
    <source>
        <dbReference type="RuleBase" id="RU003357"/>
    </source>
</evidence>
<keyword evidence="3 10" id="KW-1134">Transmembrane beta strand</keyword>
<dbReference type="Pfam" id="PF00593">
    <property type="entry name" value="TonB_dep_Rec_b-barrel"/>
    <property type="match status" value="1"/>
</dbReference>
<evidence type="ECO:0000256" key="12">
    <source>
        <dbReference type="SAM" id="SignalP"/>
    </source>
</evidence>
<keyword evidence="6 11" id="KW-0798">TonB box</keyword>
<evidence type="ECO:0000256" key="8">
    <source>
        <dbReference type="ARBA" id="ARBA00023170"/>
    </source>
</evidence>
<feature type="domain" description="TonB-dependent receptor-like beta-barrel" evidence="13">
    <location>
        <begin position="197"/>
        <end position="647"/>
    </location>
</feature>
<evidence type="ECO:0000256" key="7">
    <source>
        <dbReference type="ARBA" id="ARBA00023136"/>
    </source>
</evidence>
<dbReference type="InterPro" id="IPR000531">
    <property type="entry name" value="Beta-barrel_TonB"/>
</dbReference>
<dbReference type="InterPro" id="IPR037066">
    <property type="entry name" value="Plug_dom_sf"/>
</dbReference>
<dbReference type="Gene3D" id="2.170.130.10">
    <property type="entry name" value="TonB-dependent receptor, plug domain"/>
    <property type="match status" value="1"/>
</dbReference>
<evidence type="ECO:0000256" key="9">
    <source>
        <dbReference type="ARBA" id="ARBA00023237"/>
    </source>
</evidence>
<dbReference type="Proteomes" id="UP001210231">
    <property type="component" value="Unassembled WGS sequence"/>
</dbReference>
<dbReference type="EMBL" id="JAQGEF010000038">
    <property type="protein sequence ID" value="MDA3616659.1"/>
    <property type="molecule type" value="Genomic_DNA"/>
</dbReference>
<evidence type="ECO:0000256" key="6">
    <source>
        <dbReference type="ARBA" id="ARBA00023077"/>
    </source>
</evidence>
<keyword evidence="7 10" id="KW-0472">Membrane</keyword>
<evidence type="ECO:0000313" key="15">
    <source>
        <dbReference type="EMBL" id="MDA3616659.1"/>
    </source>
</evidence>
<gene>
    <name evidence="15" type="ORF">O3P16_17745</name>
</gene>
<dbReference type="InterPro" id="IPR012910">
    <property type="entry name" value="Plug_dom"/>
</dbReference>
<dbReference type="Pfam" id="PF07715">
    <property type="entry name" value="Plug"/>
    <property type="match status" value="1"/>
</dbReference>
<organism evidence="15 16">
    <name type="scientific">Polluticaenibacter yanchengensis</name>
    <dbReference type="NCBI Taxonomy" id="3014562"/>
    <lineage>
        <taxon>Bacteria</taxon>
        <taxon>Pseudomonadati</taxon>
        <taxon>Bacteroidota</taxon>
        <taxon>Chitinophagia</taxon>
        <taxon>Chitinophagales</taxon>
        <taxon>Chitinophagaceae</taxon>
        <taxon>Polluticaenibacter</taxon>
    </lineage>
</organism>
<keyword evidence="2 10" id="KW-0813">Transport</keyword>
<accession>A0ABT4UP78</accession>
<keyword evidence="5 12" id="KW-0732">Signal</keyword>
<dbReference type="PANTHER" id="PTHR30069">
    <property type="entry name" value="TONB-DEPENDENT OUTER MEMBRANE RECEPTOR"/>
    <property type="match status" value="1"/>
</dbReference>
<protein>
    <submittedName>
        <fullName evidence="15">TonB-dependent receptor</fullName>
    </submittedName>
</protein>
<evidence type="ECO:0000313" key="16">
    <source>
        <dbReference type="Proteomes" id="UP001210231"/>
    </source>
</evidence>
<sequence length="693" mass="77403">MRLNILLGVILTTSLQPAFAQNESKKDTTSQLENVVVTGQLTPQQLSKSVYKVRTISQTQIKQRGATDIMGVLNNEIGIRFDTDYTLGETDVQLMGMSGQNVKILFDGIPIVDRGSTKQSLSQIDINQVERIEIVEGPMSVMYGTDALAGVINIITKKNIFNKTLQVSARVHEESMGSSYNLFNKSGIHNQNLSLNYQQNKFNITAGFTRNFMGGWQGIDTGRANEWKPKEQYIANAGIGYMTSKLNLWYKLNFLNENIITYGNDLNGSLKATDVEFITDRYNHQVQAELKGNKKFNATLSGSFQDYNRRTKTTDIDLRTGRKTLNITQAGGQDLSSFTMLFARGVVNYLASEKIKFQGGFEVKSDNTTGERISANDGIQDYALFISAEYLPTSGIQIRPGVRFIKNSVYDAPPAIPSINAKFNITKDLDFRASYAKGFRAPALRELFLSFFDANHSIAGNPNLKSEFSDSYNGSFTWQKSFSKDVRFSSSASGFYNRFKNLITMASAGDPNNPNLYTYANIGLSKSTGYSIENKLDLKKLTATLAFANIGRFNSLSESQTYKDLRTFNWSPELSSNISYTFTKTDTRLNLFYKYTAKTPSFQVVTDANTGQSSVIEVFQDNWHWMDFTVNQKLYKKLYVLAGVKNVFDIVRINNSAQASGGAHSSGGGAILKGTGRSYFVSLLFDWSYKTKK</sequence>
<dbReference type="InterPro" id="IPR039426">
    <property type="entry name" value="TonB-dep_rcpt-like"/>
</dbReference>
<proteinExistence type="inferred from homology"/>
<dbReference type="Gene3D" id="2.40.170.20">
    <property type="entry name" value="TonB-dependent receptor, beta-barrel domain"/>
    <property type="match status" value="1"/>
</dbReference>
<dbReference type="SUPFAM" id="SSF56935">
    <property type="entry name" value="Porins"/>
    <property type="match status" value="1"/>
</dbReference>
<evidence type="ECO:0000256" key="4">
    <source>
        <dbReference type="ARBA" id="ARBA00022692"/>
    </source>
</evidence>
<evidence type="ECO:0000256" key="5">
    <source>
        <dbReference type="ARBA" id="ARBA00022729"/>
    </source>
</evidence>
<keyword evidence="4 10" id="KW-0812">Transmembrane</keyword>
<name>A0ABT4UP78_9BACT</name>
<evidence type="ECO:0000256" key="2">
    <source>
        <dbReference type="ARBA" id="ARBA00022448"/>
    </source>
</evidence>